<dbReference type="EMBL" id="SGSU01000030">
    <property type="protein sequence ID" value="RZG63960.1"/>
    <property type="molecule type" value="Genomic_DNA"/>
</dbReference>
<keyword evidence="1" id="KW-0472">Membrane</keyword>
<protein>
    <submittedName>
        <fullName evidence="2">Uncharacterized protein</fullName>
    </submittedName>
</protein>
<evidence type="ECO:0000256" key="1">
    <source>
        <dbReference type="SAM" id="Phobius"/>
    </source>
</evidence>
<keyword evidence="1" id="KW-0812">Transmembrane</keyword>
<dbReference type="RefSeq" id="WP_130148666.1">
    <property type="nucleotide sequence ID" value="NZ_SGSU01000030.1"/>
</dbReference>
<feature type="transmembrane region" description="Helical" evidence="1">
    <location>
        <begin position="53"/>
        <end position="74"/>
    </location>
</feature>
<organism evidence="2 3">
    <name type="scientific">Acinetobacter bouvetii</name>
    <dbReference type="NCBI Taxonomy" id="202951"/>
    <lineage>
        <taxon>Bacteria</taxon>
        <taxon>Pseudomonadati</taxon>
        <taxon>Pseudomonadota</taxon>
        <taxon>Gammaproteobacteria</taxon>
        <taxon>Moraxellales</taxon>
        <taxon>Moraxellaceae</taxon>
        <taxon>Acinetobacter</taxon>
    </lineage>
</organism>
<proteinExistence type="predicted"/>
<comment type="caution">
    <text evidence="2">The sequence shown here is derived from an EMBL/GenBank/DDBJ whole genome shotgun (WGS) entry which is preliminary data.</text>
</comment>
<reference evidence="2 3" key="1">
    <citation type="submission" date="2019-02" db="EMBL/GenBank/DDBJ databases">
        <title>The Batch Genome Submission of Acinetobacter spp. strains.</title>
        <authorList>
            <person name="Qin J."/>
            <person name="Hu Y."/>
            <person name="Ye H."/>
            <person name="Wei L."/>
            <person name="Feng Y."/>
            <person name="Zong Z."/>
        </authorList>
    </citation>
    <scope>NUCLEOTIDE SEQUENCE [LARGE SCALE GENOMIC DNA]</scope>
    <source>
        <strain evidence="2 3">WCHABo060081</strain>
    </source>
</reference>
<keyword evidence="1" id="KW-1133">Transmembrane helix</keyword>
<accession>A0A4Q7ALU3</accession>
<sequence length="78" mass="9032">MFNELLNSWNIVYNAFHDDKPALLLAVLVVLGCAALMWLTIKAVIKFDILIPFFIIFIAFSLFNFYVDVAIWTIKSFK</sequence>
<evidence type="ECO:0000313" key="2">
    <source>
        <dbReference type="EMBL" id="RZG63960.1"/>
    </source>
</evidence>
<feature type="transmembrane region" description="Helical" evidence="1">
    <location>
        <begin position="22"/>
        <end position="41"/>
    </location>
</feature>
<name>A0A4Q7ALU3_9GAMM</name>
<gene>
    <name evidence="2" type="ORF">EXE25_18025</name>
</gene>
<dbReference type="Proteomes" id="UP000293483">
    <property type="component" value="Unassembled WGS sequence"/>
</dbReference>
<dbReference type="AlphaFoldDB" id="A0A4Q7ALU3"/>
<evidence type="ECO:0000313" key="3">
    <source>
        <dbReference type="Proteomes" id="UP000293483"/>
    </source>
</evidence>